<dbReference type="RefSeq" id="WP_067577877.1">
    <property type="nucleotide sequence ID" value="NZ_JAAGNC010000193.1"/>
</dbReference>
<organism evidence="1 2">
    <name type="scientific">Amycolatopsis rubida</name>
    <dbReference type="NCBI Taxonomy" id="112413"/>
    <lineage>
        <taxon>Bacteria</taxon>
        <taxon>Bacillati</taxon>
        <taxon>Actinomycetota</taxon>
        <taxon>Actinomycetes</taxon>
        <taxon>Pseudonocardiales</taxon>
        <taxon>Pseudonocardiaceae</taxon>
        <taxon>Amycolatopsis</taxon>
    </lineage>
</organism>
<dbReference type="EMBL" id="JAAGNC010000193">
    <property type="protein sequence ID" value="NEC61406.1"/>
    <property type="molecule type" value="Genomic_DNA"/>
</dbReference>
<evidence type="ECO:0000313" key="1">
    <source>
        <dbReference type="EMBL" id="NEC61406.1"/>
    </source>
</evidence>
<evidence type="ECO:0008006" key="3">
    <source>
        <dbReference type="Google" id="ProtNLM"/>
    </source>
</evidence>
<accession>A0ABX0C8T1</accession>
<sequence>MLIGERPAGWELATVISVTRNFAAVLSGNAHLSAFGAPGEARDVPRIIHLASRYVAVYQSFLEWSYRLRGYATPSDEAHEVFAALARYADQLVERLRSFVYEFRDRAGVSPVRSCPRSVPAPPAELIPATTAGWPPLR</sequence>
<reference evidence="1 2" key="1">
    <citation type="submission" date="2020-01" db="EMBL/GenBank/DDBJ databases">
        <title>Insect and environment-associated Actinomycetes.</title>
        <authorList>
            <person name="Currrie C."/>
            <person name="Chevrette M."/>
            <person name="Carlson C."/>
            <person name="Stubbendieck R."/>
            <person name="Wendt-Pienkowski E."/>
        </authorList>
    </citation>
    <scope>NUCLEOTIDE SEQUENCE [LARGE SCALE GENOMIC DNA]</scope>
    <source>
        <strain evidence="1 2">SID8386</strain>
    </source>
</reference>
<evidence type="ECO:0000313" key="2">
    <source>
        <dbReference type="Proteomes" id="UP000470404"/>
    </source>
</evidence>
<comment type="caution">
    <text evidence="1">The sequence shown here is derived from an EMBL/GenBank/DDBJ whole genome shotgun (WGS) entry which is preliminary data.</text>
</comment>
<name>A0ABX0C8T1_9PSEU</name>
<proteinExistence type="predicted"/>
<keyword evidence="2" id="KW-1185">Reference proteome</keyword>
<dbReference type="Proteomes" id="UP000470404">
    <property type="component" value="Unassembled WGS sequence"/>
</dbReference>
<protein>
    <recommendedName>
        <fullName evidence="3">SAV-6107-like HEPN domain-containing protein</fullName>
    </recommendedName>
</protein>
<gene>
    <name evidence="1" type="ORF">G3I59_38855</name>
</gene>